<feature type="transmembrane region" description="Helical" evidence="6">
    <location>
        <begin position="145"/>
        <end position="163"/>
    </location>
</feature>
<feature type="transmembrane region" description="Helical" evidence="6">
    <location>
        <begin position="421"/>
        <end position="445"/>
    </location>
</feature>
<feature type="transmembrane region" description="Helical" evidence="6">
    <location>
        <begin position="34"/>
        <end position="53"/>
    </location>
</feature>
<dbReference type="GO" id="GO:0016323">
    <property type="term" value="C:basolateral plasma membrane"/>
    <property type="evidence" value="ECO:0007669"/>
    <property type="project" value="TreeGrafter"/>
</dbReference>
<sequence length="516" mass="56304">MGAIMSATLGEICAYRLLRQDVTAGEIPPYMTDLFIVLLAVLETTVAPFIGWVGQNRRRIMMAVACLATGVFTFLWFALPKVHMRSEGVEFCDGAIMSPDISGGPNIPLRLLIIILTFIFFGVTRLIVFSHGIAYIDEHAPSKMALHFGILTTSRMLVFVVGYNMLTKFVETNMTIQILLVAIGLSTNSLKLIMNMPRKTLKSEDTPSIPKHNRRFFSSIGRIFSNTLVTSQMVAMALTASAIWGFAYHQEAFIKFLGVKFGPPMMQKIEKKKMLSIIIKANALMIPAYIASGALSCTTGNVAGLEKDSYSQSQCSQTCGCDIEWPEFLPVCVDQVVTYLSPCHAGCSGFESIGGVQLYTNCTCASLTSRATSGSCSDSLCRGIFGLHELLYTVILSGSALAFQAHGMVMLRSFDNRDKSVLVGMINSAIALIAFCCGHLVFFGVSAGTCNWYENGRCVLQNKTFPFVVGAVCATIVLFSLLITITTVVFMNKAEKRAKVVPPIEEEAIPPNVTEM</sequence>
<keyword evidence="3 6" id="KW-0812">Transmembrane</keyword>
<dbReference type="PANTHER" id="PTHR11388">
    <property type="entry name" value="ORGANIC ANION TRANSPORTER"/>
    <property type="match status" value="1"/>
</dbReference>
<dbReference type="InterPro" id="IPR004156">
    <property type="entry name" value="OATP"/>
</dbReference>
<accession>A0A8S3YDR9</accession>
<name>A0A8S3YDR9_PARAO</name>
<keyword evidence="4 6" id="KW-1133">Transmembrane helix</keyword>
<reference evidence="8" key="1">
    <citation type="submission" date="2021-04" db="EMBL/GenBank/DDBJ databases">
        <authorList>
            <person name="Tunstrom K."/>
        </authorList>
    </citation>
    <scope>NUCLEOTIDE SEQUENCE</scope>
</reference>
<dbReference type="Proteomes" id="UP000691718">
    <property type="component" value="Unassembled WGS sequence"/>
</dbReference>
<gene>
    <name evidence="8" type="ORF">PAPOLLO_LOCUS26956</name>
</gene>
<evidence type="ECO:0000256" key="1">
    <source>
        <dbReference type="ARBA" id="ARBA00004651"/>
    </source>
</evidence>
<dbReference type="AlphaFoldDB" id="A0A8S3YDR9"/>
<dbReference type="OrthoDB" id="5062115at2759"/>
<evidence type="ECO:0000256" key="4">
    <source>
        <dbReference type="ARBA" id="ARBA00022989"/>
    </source>
</evidence>
<evidence type="ECO:0000313" key="8">
    <source>
        <dbReference type="EMBL" id="CAG5056901.1"/>
    </source>
</evidence>
<feature type="transmembrane region" description="Helical" evidence="6">
    <location>
        <begin position="465"/>
        <end position="490"/>
    </location>
</feature>
<proteinExistence type="predicted"/>
<dbReference type="GO" id="GO:0015347">
    <property type="term" value="F:sodium-independent organic anion transmembrane transporter activity"/>
    <property type="evidence" value="ECO:0007669"/>
    <property type="project" value="TreeGrafter"/>
</dbReference>
<evidence type="ECO:0000256" key="6">
    <source>
        <dbReference type="SAM" id="Phobius"/>
    </source>
</evidence>
<dbReference type="InterPro" id="IPR002350">
    <property type="entry name" value="Kazal_dom"/>
</dbReference>
<dbReference type="EMBL" id="CAJQZP010001616">
    <property type="protein sequence ID" value="CAG5056901.1"/>
    <property type="molecule type" value="Genomic_DNA"/>
</dbReference>
<dbReference type="Pfam" id="PF07648">
    <property type="entry name" value="Kazal_2"/>
    <property type="match status" value="1"/>
</dbReference>
<feature type="domain" description="Kazal-like" evidence="7">
    <location>
        <begin position="309"/>
        <end position="366"/>
    </location>
</feature>
<keyword evidence="5 6" id="KW-0472">Membrane</keyword>
<evidence type="ECO:0000256" key="2">
    <source>
        <dbReference type="ARBA" id="ARBA00022475"/>
    </source>
</evidence>
<comment type="subcellular location">
    <subcellularLocation>
        <location evidence="1">Cell membrane</location>
        <topology evidence="1">Multi-pass membrane protein</topology>
    </subcellularLocation>
</comment>
<feature type="transmembrane region" description="Helical" evidence="6">
    <location>
        <begin position="60"/>
        <end position="79"/>
    </location>
</feature>
<feature type="transmembrane region" description="Helical" evidence="6">
    <location>
        <begin position="107"/>
        <end position="133"/>
    </location>
</feature>
<comment type="caution">
    <text evidence="8">The sequence shown here is derived from an EMBL/GenBank/DDBJ whole genome shotgun (WGS) entry which is preliminary data.</text>
</comment>
<dbReference type="GO" id="GO:0043252">
    <property type="term" value="P:sodium-independent organic anion transport"/>
    <property type="evidence" value="ECO:0007669"/>
    <property type="project" value="TreeGrafter"/>
</dbReference>
<feature type="transmembrane region" description="Helical" evidence="6">
    <location>
        <begin position="223"/>
        <end position="247"/>
    </location>
</feature>
<protein>
    <submittedName>
        <fullName evidence="8">(apollo) hypothetical protein</fullName>
    </submittedName>
</protein>
<evidence type="ECO:0000256" key="3">
    <source>
        <dbReference type="ARBA" id="ARBA00022692"/>
    </source>
</evidence>
<organism evidence="8 9">
    <name type="scientific">Parnassius apollo</name>
    <name type="common">Apollo butterfly</name>
    <name type="synonym">Papilio apollo</name>
    <dbReference type="NCBI Taxonomy" id="110799"/>
    <lineage>
        <taxon>Eukaryota</taxon>
        <taxon>Metazoa</taxon>
        <taxon>Ecdysozoa</taxon>
        <taxon>Arthropoda</taxon>
        <taxon>Hexapoda</taxon>
        <taxon>Insecta</taxon>
        <taxon>Pterygota</taxon>
        <taxon>Neoptera</taxon>
        <taxon>Endopterygota</taxon>
        <taxon>Lepidoptera</taxon>
        <taxon>Glossata</taxon>
        <taxon>Ditrysia</taxon>
        <taxon>Papilionoidea</taxon>
        <taxon>Papilionidae</taxon>
        <taxon>Parnassiinae</taxon>
        <taxon>Parnassini</taxon>
        <taxon>Parnassius</taxon>
        <taxon>Parnassius</taxon>
    </lineage>
</organism>
<dbReference type="PROSITE" id="PS51465">
    <property type="entry name" value="KAZAL_2"/>
    <property type="match status" value="1"/>
</dbReference>
<evidence type="ECO:0000313" key="9">
    <source>
        <dbReference type="Proteomes" id="UP000691718"/>
    </source>
</evidence>
<feature type="transmembrane region" description="Helical" evidence="6">
    <location>
        <begin position="175"/>
        <end position="194"/>
    </location>
</feature>
<dbReference type="Pfam" id="PF03137">
    <property type="entry name" value="OATP"/>
    <property type="match status" value="2"/>
</dbReference>
<evidence type="ECO:0000256" key="5">
    <source>
        <dbReference type="ARBA" id="ARBA00023136"/>
    </source>
</evidence>
<keyword evidence="2" id="KW-1003">Cell membrane</keyword>
<keyword evidence="9" id="KW-1185">Reference proteome</keyword>
<dbReference type="PANTHER" id="PTHR11388:SF158">
    <property type="entry name" value="ORGANIC ANION TRANSPORTING POLYPEPTIDE 33EB"/>
    <property type="match status" value="1"/>
</dbReference>
<evidence type="ECO:0000259" key="7">
    <source>
        <dbReference type="PROSITE" id="PS51465"/>
    </source>
</evidence>